<proteinExistence type="predicted"/>
<dbReference type="Proteomes" id="UP000509667">
    <property type="component" value="Chromosome"/>
</dbReference>
<accession>A0A7D5SRE3</accession>
<gene>
    <name evidence="1" type="ORF">HZS55_14950</name>
</gene>
<dbReference type="KEGG" id="hrr:HZS55_14950"/>
<keyword evidence="2" id="KW-1185">Reference proteome</keyword>
<dbReference type="AlphaFoldDB" id="A0A7D5SRE3"/>
<reference evidence="1 2" key="1">
    <citation type="submission" date="2020-07" db="EMBL/GenBank/DDBJ databases">
        <title>Halosimplex pelagicum sp. nov. and Halosimplex rubrum sp. nov., isolated from salted brown alga Laminaria, and emended description of the genus Halosimplex.</title>
        <authorList>
            <person name="Cui H."/>
        </authorList>
    </citation>
    <scope>NUCLEOTIDE SEQUENCE [LARGE SCALE GENOMIC DNA]</scope>
    <source>
        <strain evidence="1 2">R27</strain>
    </source>
</reference>
<dbReference type="InterPro" id="IPR036388">
    <property type="entry name" value="WH-like_DNA-bd_sf"/>
</dbReference>
<dbReference type="RefSeq" id="WP_179908388.1">
    <property type="nucleotide sequence ID" value="NZ_CP058910.1"/>
</dbReference>
<sequence>MSDYWLQQLAERIVETLDRKGWSTPKTIARENRTSCSKGHVHERIEKLRHIEFVGQLHGDMFVLTRDGKLYLDGEIDADNQPWPPGDRMLRR</sequence>
<organism evidence="1 2">
    <name type="scientific">Halosimplex rubrum</name>
    <dbReference type="NCBI Taxonomy" id="869889"/>
    <lineage>
        <taxon>Archaea</taxon>
        <taxon>Methanobacteriati</taxon>
        <taxon>Methanobacteriota</taxon>
        <taxon>Stenosarchaea group</taxon>
        <taxon>Halobacteria</taxon>
        <taxon>Halobacteriales</taxon>
        <taxon>Haloarculaceae</taxon>
        <taxon>Halosimplex</taxon>
    </lineage>
</organism>
<dbReference type="OrthoDB" id="285635at2157"/>
<evidence type="ECO:0000313" key="2">
    <source>
        <dbReference type="Proteomes" id="UP000509667"/>
    </source>
</evidence>
<name>A0A7D5SRE3_9EURY</name>
<protein>
    <submittedName>
        <fullName evidence="1">Uncharacterized protein</fullName>
    </submittedName>
</protein>
<evidence type="ECO:0000313" key="1">
    <source>
        <dbReference type="EMBL" id="QLH78507.1"/>
    </source>
</evidence>
<dbReference type="Gene3D" id="1.10.10.10">
    <property type="entry name" value="Winged helix-like DNA-binding domain superfamily/Winged helix DNA-binding domain"/>
    <property type="match status" value="1"/>
</dbReference>
<dbReference type="GeneID" id="56079187"/>
<dbReference type="EMBL" id="CP058910">
    <property type="protein sequence ID" value="QLH78507.1"/>
    <property type="molecule type" value="Genomic_DNA"/>
</dbReference>